<comment type="caution">
    <text evidence="4">The sequence shown here is derived from an EMBL/GenBank/DDBJ whole genome shotgun (WGS) entry which is preliminary data.</text>
</comment>
<feature type="region of interest" description="Disordered" evidence="1">
    <location>
        <begin position="292"/>
        <end position="344"/>
    </location>
</feature>
<dbReference type="PANTHER" id="PTHR28069:SF1">
    <property type="entry name" value="PROTEIN MSS51, MITOCHONDRIAL"/>
    <property type="match status" value="1"/>
</dbReference>
<keyword evidence="5" id="KW-1185">Reference proteome</keyword>
<dbReference type="InterPro" id="IPR032717">
    <property type="entry name" value="Mss51_Znf"/>
</dbReference>
<accession>A0AAW0GVY6</accession>
<dbReference type="InterPro" id="IPR046824">
    <property type="entry name" value="Mss51-like_C"/>
</dbReference>
<dbReference type="Pfam" id="PF20179">
    <property type="entry name" value="MSS51_C"/>
    <property type="match status" value="2"/>
</dbReference>
<evidence type="ECO:0000259" key="3">
    <source>
        <dbReference type="Pfam" id="PF20179"/>
    </source>
</evidence>
<protein>
    <submittedName>
        <fullName evidence="4">Uncharacterized protein</fullName>
    </submittedName>
</protein>
<dbReference type="EMBL" id="JASBNA010000003">
    <property type="protein sequence ID" value="KAK7693670.1"/>
    <property type="molecule type" value="Genomic_DNA"/>
</dbReference>
<feature type="compositionally biased region" description="Low complexity" evidence="1">
    <location>
        <begin position="298"/>
        <end position="325"/>
    </location>
</feature>
<evidence type="ECO:0000313" key="4">
    <source>
        <dbReference type="EMBL" id="KAK7693670.1"/>
    </source>
</evidence>
<dbReference type="Proteomes" id="UP001385951">
    <property type="component" value="Unassembled WGS sequence"/>
</dbReference>
<gene>
    <name evidence="4" type="ORF">QCA50_003240</name>
</gene>
<sequence>MSAPPTLLRVSRSQYRHLIRPHSRRTFLSLFKSSPKPKPKADPVPVLSQDDLFHPFSNSPFPAVRARGEAIQKLAPCPVCASAHHHEAAHTRSQPKAVKHECPDCGWPTHCSEEHWAEDEEHQKYCSRLREVNEDEHDLRSGRRMKEFELPGPQDTEAAISFANWDVFWYTRGFPSMDTERSRRHASKLLTYPMTIGSVLHQHSGLTLSNQRVTPEGSRSLAALRTTLHVPPGAPETEEQSADKPQMRIFILGARAESSLPPHVWEQLCMLFPSALFHLYFIGPQVSLPKPKEAYDPKPASSSAAESSTTESTSESASTSTTEKTTPAEDGKPQEEKPVYLPNVYEPPTPAAITRLKRTRDALQKFGVPSYTVPYTHQLTITGMQANYAEVHAQFAETFDPYTDCFFLFSPGFGFPSPNSTSELTGEPLLQIASPTEWGPVIPALLSTKCPIFVTGFSPADVERDVKSLSTAEGVAGEFDWVVTPGPNTFGSEKWEVADFDPRVMVKTNWGVWGIRGKTREVLDKTGWFS</sequence>
<name>A0AAW0GVY6_9APHY</name>
<proteinExistence type="predicted"/>
<evidence type="ECO:0000259" key="2">
    <source>
        <dbReference type="Pfam" id="PF13824"/>
    </source>
</evidence>
<feature type="domain" description="Mitochondrial splicing suppressor 51 zinc-finger" evidence="2">
    <location>
        <begin position="77"/>
        <end position="139"/>
    </location>
</feature>
<feature type="domain" description="Mitochondrial splicing suppressor 51-like C-terminal" evidence="3">
    <location>
        <begin position="372"/>
        <end position="497"/>
    </location>
</feature>
<organism evidence="4 5">
    <name type="scientific">Cerrena zonata</name>
    <dbReference type="NCBI Taxonomy" id="2478898"/>
    <lineage>
        <taxon>Eukaryota</taxon>
        <taxon>Fungi</taxon>
        <taxon>Dikarya</taxon>
        <taxon>Basidiomycota</taxon>
        <taxon>Agaricomycotina</taxon>
        <taxon>Agaricomycetes</taxon>
        <taxon>Polyporales</taxon>
        <taxon>Cerrenaceae</taxon>
        <taxon>Cerrena</taxon>
    </lineage>
</organism>
<evidence type="ECO:0000313" key="5">
    <source>
        <dbReference type="Proteomes" id="UP001385951"/>
    </source>
</evidence>
<feature type="compositionally biased region" description="Basic and acidic residues" evidence="1">
    <location>
        <begin position="326"/>
        <end position="338"/>
    </location>
</feature>
<dbReference type="Pfam" id="PF13824">
    <property type="entry name" value="zf-Mss51"/>
    <property type="match status" value="1"/>
</dbReference>
<dbReference type="AlphaFoldDB" id="A0AAW0GVY6"/>
<feature type="domain" description="Mitochondrial splicing suppressor 51-like C-terminal" evidence="3">
    <location>
        <begin position="216"/>
        <end position="300"/>
    </location>
</feature>
<dbReference type="PANTHER" id="PTHR28069">
    <property type="entry name" value="GH20023P"/>
    <property type="match status" value="1"/>
</dbReference>
<evidence type="ECO:0000256" key="1">
    <source>
        <dbReference type="SAM" id="MobiDB-lite"/>
    </source>
</evidence>
<reference evidence="4 5" key="1">
    <citation type="submission" date="2022-09" db="EMBL/GenBank/DDBJ databases">
        <authorList>
            <person name="Palmer J.M."/>
        </authorList>
    </citation>
    <scope>NUCLEOTIDE SEQUENCE [LARGE SCALE GENOMIC DNA]</scope>
    <source>
        <strain evidence="4 5">DSM 7382</strain>
    </source>
</reference>